<dbReference type="Proteomes" id="UP000002218">
    <property type="component" value="Chromosome"/>
</dbReference>
<reference evidence="7 8" key="2">
    <citation type="journal article" date="2010" name="Stand. Genomic Sci.">
        <title>Complete genome sequence of Nakamurella multipartita type strain (Y-104).</title>
        <authorList>
            <person name="Tice H."/>
            <person name="Mayilraj S."/>
            <person name="Sims D."/>
            <person name="Lapidus A."/>
            <person name="Nolan M."/>
            <person name="Lucas S."/>
            <person name="Glavina Del Rio T."/>
            <person name="Copeland A."/>
            <person name="Cheng J.F."/>
            <person name="Meincke L."/>
            <person name="Bruce D."/>
            <person name="Goodwin L."/>
            <person name="Pitluck S."/>
            <person name="Ivanova N."/>
            <person name="Mavromatis K."/>
            <person name="Ovchinnikova G."/>
            <person name="Pati A."/>
            <person name="Chen A."/>
            <person name="Palaniappan K."/>
            <person name="Land M."/>
            <person name="Hauser L."/>
            <person name="Chang Y.J."/>
            <person name="Jeffries C.D."/>
            <person name="Detter J.C."/>
            <person name="Brettin T."/>
            <person name="Rohde M."/>
            <person name="Goker M."/>
            <person name="Bristow J."/>
            <person name="Eisen J.A."/>
            <person name="Markowitz V."/>
            <person name="Hugenholtz P."/>
            <person name="Kyrpides N.C."/>
            <person name="Klenk H.P."/>
            <person name="Chen F."/>
        </authorList>
    </citation>
    <scope>NUCLEOTIDE SEQUENCE [LARGE SCALE GENOMIC DNA]</scope>
    <source>
        <strain evidence="8">ATCC 700099 / DSM 44233 / CIP 104796 / JCM 9543 / NBRC 105858 / Y-104</strain>
    </source>
</reference>
<dbReference type="EMBL" id="CP001737">
    <property type="protein sequence ID" value="ACV81639.1"/>
    <property type="molecule type" value="Genomic_DNA"/>
</dbReference>
<dbReference type="GO" id="GO:0003700">
    <property type="term" value="F:DNA-binding transcription factor activity"/>
    <property type="evidence" value="ECO:0007669"/>
    <property type="project" value="TreeGrafter"/>
</dbReference>
<dbReference type="STRING" id="479431.Namu_5376"/>
<dbReference type="PRINTS" id="PR00455">
    <property type="entry name" value="HTHTETR"/>
</dbReference>
<reference evidence="8" key="1">
    <citation type="submission" date="2009-09" db="EMBL/GenBank/DDBJ databases">
        <title>The complete genome of Nakamurella multipartita DSM 44233.</title>
        <authorList>
            <consortium name="US DOE Joint Genome Institute (JGI-PGF)"/>
            <person name="Lucas S."/>
            <person name="Copeland A."/>
            <person name="Lapidus A."/>
            <person name="Glavina del Rio T."/>
            <person name="Dalin E."/>
            <person name="Tice H."/>
            <person name="Bruce D."/>
            <person name="Goodwin L."/>
            <person name="Pitluck S."/>
            <person name="Kyrpides N."/>
            <person name="Mavromatis K."/>
            <person name="Ivanova N."/>
            <person name="Ovchinnikova G."/>
            <person name="Sims D."/>
            <person name="Meincke L."/>
            <person name="Brettin T."/>
            <person name="Detter J.C."/>
            <person name="Han C."/>
            <person name="Larimer F."/>
            <person name="Land M."/>
            <person name="Hauser L."/>
            <person name="Markowitz V."/>
            <person name="Cheng J.-F."/>
            <person name="Hugenholtz P."/>
            <person name="Woyke T."/>
            <person name="Wu D."/>
            <person name="Klenk H.-P."/>
            <person name="Eisen J.A."/>
        </authorList>
    </citation>
    <scope>NUCLEOTIDE SEQUENCE [LARGE SCALE GENOMIC DNA]</scope>
    <source>
        <strain evidence="8">ATCC 700099 / DSM 44233 / CIP 104796 / JCM 9543 / NBRC 105858 / Y-104</strain>
    </source>
</reference>
<organism evidence="7 8">
    <name type="scientific">Nakamurella multipartita (strain ATCC 700099 / DSM 44233 / CIP 104796 / JCM 9543 / NBRC 105858 / Y-104)</name>
    <name type="common">Microsphaera multipartita</name>
    <dbReference type="NCBI Taxonomy" id="479431"/>
    <lineage>
        <taxon>Bacteria</taxon>
        <taxon>Bacillati</taxon>
        <taxon>Actinomycetota</taxon>
        <taxon>Actinomycetes</taxon>
        <taxon>Nakamurellales</taxon>
        <taxon>Nakamurellaceae</taxon>
        <taxon>Nakamurella</taxon>
    </lineage>
</organism>
<dbReference type="PROSITE" id="PS50977">
    <property type="entry name" value="HTH_TETR_2"/>
    <property type="match status" value="2"/>
</dbReference>
<dbReference type="HOGENOM" id="CLU_613679_0_0_11"/>
<evidence type="ECO:0000256" key="5">
    <source>
        <dbReference type="SAM" id="MobiDB-lite"/>
    </source>
</evidence>
<keyword evidence="8" id="KW-1185">Reference proteome</keyword>
<proteinExistence type="predicted"/>
<accession>C8XDE9</accession>
<evidence type="ECO:0000256" key="1">
    <source>
        <dbReference type="ARBA" id="ARBA00023015"/>
    </source>
</evidence>
<feature type="domain" description="HTH tetR-type" evidence="6">
    <location>
        <begin position="36"/>
        <end position="96"/>
    </location>
</feature>
<dbReference type="InterPro" id="IPR050109">
    <property type="entry name" value="HTH-type_TetR-like_transc_reg"/>
</dbReference>
<feature type="DNA-binding region" description="H-T-H motif" evidence="4">
    <location>
        <begin position="283"/>
        <end position="302"/>
    </location>
</feature>
<dbReference type="PANTHER" id="PTHR30055:SF238">
    <property type="entry name" value="MYCOFACTOCIN BIOSYNTHESIS TRANSCRIPTIONAL REGULATOR MFTR-RELATED"/>
    <property type="match status" value="1"/>
</dbReference>
<evidence type="ECO:0000313" key="7">
    <source>
        <dbReference type="EMBL" id="ACV81639.1"/>
    </source>
</evidence>
<keyword evidence="3" id="KW-0804">Transcription</keyword>
<evidence type="ECO:0000259" key="6">
    <source>
        <dbReference type="PROSITE" id="PS50977"/>
    </source>
</evidence>
<name>C8XDE9_NAKMY</name>
<dbReference type="Pfam" id="PF00440">
    <property type="entry name" value="TetR_N"/>
    <property type="match status" value="2"/>
</dbReference>
<feature type="DNA-binding region" description="H-T-H motif" evidence="4">
    <location>
        <begin position="59"/>
        <end position="78"/>
    </location>
</feature>
<dbReference type="Gene3D" id="1.10.357.10">
    <property type="entry name" value="Tetracycline Repressor, domain 2"/>
    <property type="match status" value="2"/>
</dbReference>
<sequence>MAHPRSDGGPAGPGAVPGPQRRPPYGRNPLLAAHGVRARAEIVEAARDLFTRNGYQATTVEAIGEATGRSGAAVYQYFSGKFEIFAMFLQEIGDELLRLALQFPQLSDDAAGRARLRDWIAQLIEVVEYHSGTFLGWSQVQYGEPELGILGQANFQKYQAGVVDGLARSGVHPPTPEVVPVGLLSVVQWSTLLNARRPDPVDRTALAAALARMLNAFLFSPSPSAASSDGEDDPVAVDRLPVIPLGDVLGLRRPVTSRGVGTVQRIMLAAADRFRVNGYRGTSLNDVAARAGVSHGSVYTYWADREALFATLAQDVLVAIERQQRLLPSRPPSGESIDAWVEGWASMIETHGSVLYVWQHEVDAPALGPLADRRDQVLDGIVDRLLALAADPPDGREPMSVALRAVLTDVPYVLSTQLAILPRAAASGFVAALLRAGLGVGPPPS</sequence>
<dbReference type="PANTHER" id="PTHR30055">
    <property type="entry name" value="HTH-TYPE TRANSCRIPTIONAL REGULATOR RUTR"/>
    <property type="match status" value="1"/>
</dbReference>
<dbReference type="eggNOG" id="COG1309">
    <property type="taxonomic scope" value="Bacteria"/>
</dbReference>
<dbReference type="GO" id="GO:0000976">
    <property type="term" value="F:transcription cis-regulatory region binding"/>
    <property type="evidence" value="ECO:0007669"/>
    <property type="project" value="TreeGrafter"/>
</dbReference>
<dbReference type="KEGG" id="nml:Namu_5376"/>
<keyword evidence="1" id="KW-0805">Transcription regulation</keyword>
<protein>
    <submittedName>
        <fullName evidence="7">Transcriptional regulator, TetR family</fullName>
    </submittedName>
</protein>
<evidence type="ECO:0000313" key="8">
    <source>
        <dbReference type="Proteomes" id="UP000002218"/>
    </source>
</evidence>
<evidence type="ECO:0000256" key="4">
    <source>
        <dbReference type="PROSITE-ProRule" id="PRU00335"/>
    </source>
</evidence>
<dbReference type="InterPro" id="IPR009057">
    <property type="entry name" value="Homeodomain-like_sf"/>
</dbReference>
<feature type="region of interest" description="Disordered" evidence="5">
    <location>
        <begin position="1"/>
        <end position="28"/>
    </location>
</feature>
<evidence type="ECO:0000256" key="3">
    <source>
        <dbReference type="ARBA" id="ARBA00023163"/>
    </source>
</evidence>
<feature type="domain" description="HTH tetR-type" evidence="6">
    <location>
        <begin position="260"/>
        <end position="320"/>
    </location>
</feature>
<gene>
    <name evidence="7" type="ordered locus">Namu_5376</name>
</gene>
<dbReference type="InterPro" id="IPR001647">
    <property type="entry name" value="HTH_TetR"/>
</dbReference>
<evidence type="ECO:0000256" key="2">
    <source>
        <dbReference type="ARBA" id="ARBA00023125"/>
    </source>
</evidence>
<keyword evidence="2 4" id="KW-0238">DNA-binding</keyword>
<dbReference type="AlphaFoldDB" id="C8XDE9"/>
<dbReference type="SUPFAM" id="SSF46689">
    <property type="entry name" value="Homeodomain-like"/>
    <property type="match status" value="2"/>
</dbReference>
<dbReference type="InParanoid" id="C8XDE9"/>